<feature type="domain" description="PB1" evidence="1">
    <location>
        <begin position="406"/>
        <end position="489"/>
    </location>
</feature>
<dbReference type="Gene3D" id="3.10.20.90">
    <property type="entry name" value="Phosphatidylinositol 3-kinase Catalytic Subunit, Chain A, domain 1"/>
    <property type="match status" value="1"/>
</dbReference>
<evidence type="ECO:0000313" key="2">
    <source>
        <dbReference type="EMBL" id="KAD3641633.1"/>
    </source>
</evidence>
<dbReference type="Pfam" id="PF22922">
    <property type="entry name" value="GAF_NLP"/>
    <property type="match status" value="1"/>
</dbReference>
<evidence type="ECO:0000313" key="3">
    <source>
        <dbReference type="Proteomes" id="UP000326396"/>
    </source>
</evidence>
<dbReference type="Pfam" id="PF00564">
    <property type="entry name" value="PB1"/>
    <property type="match status" value="1"/>
</dbReference>
<proteinExistence type="predicted"/>
<evidence type="ECO:0000259" key="1">
    <source>
        <dbReference type="PROSITE" id="PS51745"/>
    </source>
</evidence>
<dbReference type="InterPro" id="IPR055081">
    <property type="entry name" value="NLP1-9_GAF"/>
</dbReference>
<dbReference type="SUPFAM" id="SSF54277">
    <property type="entry name" value="CAD &amp; PB1 domains"/>
    <property type="match status" value="1"/>
</dbReference>
<reference evidence="2 3" key="1">
    <citation type="submission" date="2019-05" db="EMBL/GenBank/DDBJ databases">
        <title>Mikania micrantha, genome provides insights into the molecular mechanism of rapid growth.</title>
        <authorList>
            <person name="Liu B."/>
        </authorList>
    </citation>
    <scope>NUCLEOTIDE SEQUENCE [LARGE SCALE GENOMIC DNA]</scope>
    <source>
        <strain evidence="2">NLD-2019</strain>
        <tissue evidence="2">Leaf</tissue>
    </source>
</reference>
<comment type="caution">
    <text evidence="2">The sequence shown here is derived from an EMBL/GenBank/DDBJ whole genome shotgun (WGS) entry which is preliminary data.</text>
</comment>
<dbReference type="PANTHER" id="PTHR32002">
    <property type="entry name" value="PROTEIN NLP8"/>
    <property type="match status" value="1"/>
</dbReference>
<accession>A0A5N6MN98</accession>
<dbReference type="InterPro" id="IPR000270">
    <property type="entry name" value="PB1_dom"/>
</dbReference>
<dbReference type="PANTHER" id="PTHR32002:SF35">
    <property type="entry name" value="PROTEIN NLP6"/>
    <property type="match status" value="1"/>
</dbReference>
<organism evidence="2 3">
    <name type="scientific">Mikania micrantha</name>
    <name type="common">bitter vine</name>
    <dbReference type="NCBI Taxonomy" id="192012"/>
    <lineage>
        <taxon>Eukaryota</taxon>
        <taxon>Viridiplantae</taxon>
        <taxon>Streptophyta</taxon>
        <taxon>Embryophyta</taxon>
        <taxon>Tracheophyta</taxon>
        <taxon>Spermatophyta</taxon>
        <taxon>Magnoliopsida</taxon>
        <taxon>eudicotyledons</taxon>
        <taxon>Gunneridae</taxon>
        <taxon>Pentapetalae</taxon>
        <taxon>asterids</taxon>
        <taxon>campanulids</taxon>
        <taxon>Asterales</taxon>
        <taxon>Asteraceae</taxon>
        <taxon>Asteroideae</taxon>
        <taxon>Heliantheae alliance</taxon>
        <taxon>Eupatorieae</taxon>
        <taxon>Mikania</taxon>
    </lineage>
</organism>
<dbReference type="InterPro" id="IPR053793">
    <property type="entry name" value="PB1-like"/>
</dbReference>
<keyword evidence="3" id="KW-1185">Reference proteome</keyword>
<name>A0A5N6MN98_9ASTR</name>
<dbReference type="SMART" id="SM00666">
    <property type="entry name" value="PB1"/>
    <property type="match status" value="1"/>
</dbReference>
<gene>
    <name evidence="2" type="ORF">E3N88_30857</name>
</gene>
<dbReference type="OrthoDB" id="1740180at2759"/>
<dbReference type="InterPro" id="IPR045012">
    <property type="entry name" value="NLP"/>
</dbReference>
<sequence length="491" mass="56402">MSGISRVVSSSPTDDEMYLARPKACRNRNIGSFDLPEKLHRSDIVANGFKNVDGDEDASVHLQFWLPSNVGRRNLLKTVDKPFCLGQHNEGLCNYISESERCCFFMDEDCKEEDLIIIPVVRVFRRRISEWTSDVKKYQSKKQLLHDYAIRLNHHGYWVLPVFDSITMLCVGVSELITSSKDLDCAYEFQEVHQALKEANLTSPQAFECPASYVNYKKHELDEIFKLLKDVRNTHRLPLAQTWTCNSFNTRCIGKVCMPTTGLPFYAKDLRFWHFREACRKRKMDSIPIEEASSKLGVNGSKPNRVCSEASIASWPTPHHNKKYAHFGISDVVLLLVRIKRWICLSNHHGFSAKWWICRKHNSKFVCKSNPSVHKHETICGSYAHSGVYQSSPKKNKVYNALDKRMVTVKATYKDDMIKFIFPLSSGLSELKKQVAKRFKLEATRLCLNYKDEDDDLILISCDADLRNLMPFSASPVGKNTIKLIVQMVKD</sequence>
<dbReference type="GO" id="GO:0003700">
    <property type="term" value="F:DNA-binding transcription factor activity"/>
    <property type="evidence" value="ECO:0007669"/>
    <property type="project" value="InterPro"/>
</dbReference>
<dbReference type="AlphaFoldDB" id="A0A5N6MN98"/>
<dbReference type="EMBL" id="SZYD01000015">
    <property type="protein sequence ID" value="KAD3641633.1"/>
    <property type="molecule type" value="Genomic_DNA"/>
</dbReference>
<dbReference type="PROSITE" id="PS51745">
    <property type="entry name" value="PB1"/>
    <property type="match status" value="1"/>
</dbReference>
<protein>
    <recommendedName>
        <fullName evidence="1">PB1 domain-containing protein</fullName>
    </recommendedName>
</protein>
<dbReference type="Proteomes" id="UP000326396">
    <property type="component" value="Linkage Group LG5"/>
</dbReference>